<dbReference type="SUPFAM" id="SSF54593">
    <property type="entry name" value="Glyoxalase/Bleomycin resistance protein/Dihydroxybiphenyl dioxygenase"/>
    <property type="match status" value="1"/>
</dbReference>
<organism evidence="7 8">
    <name type="scientific">Nocardioides guangzhouensis</name>
    <dbReference type="NCBI Taxonomy" id="2497878"/>
    <lineage>
        <taxon>Bacteria</taxon>
        <taxon>Bacillati</taxon>
        <taxon>Actinomycetota</taxon>
        <taxon>Actinomycetes</taxon>
        <taxon>Propionibacteriales</taxon>
        <taxon>Nocardioidaceae</taxon>
        <taxon>Nocardioides</taxon>
    </lineage>
</organism>
<dbReference type="EC" id="4.2.1.96" evidence="3"/>
<evidence type="ECO:0000256" key="1">
    <source>
        <dbReference type="ARBA" id="ARBA00001554"/>
    </source>
</evidence>
<dbReference type="PANTHER" id="PTHR12599">
    <property type="entry name" value="PTERIN-4-ALPHA-CARBINOLAMINE DEHYDRATASE"/>
    <property type="match status" value="1"/>
</dbReference>
<keyword evidence="5 7" id="KW-0456">Lyase</keyword>
<dbReference type="Gene3D" id="3.30.1360.20">
    <property type="entry name" value="Transcriptional coactivator/pterin dehydratase"/>
    <property type="match status" value="1"/>
</dbReference>
<dbReference type="GO" id="GO:0008124">
    <property type="term" value="F:4-alpha-hydroxytetrahydrobiopterin dehydratase activity"/>
    <property type="evidence" value="ECO:0007669"/>
    <property type="project" value="UniProtKB-EC"/>
</dbReference>
<dbReference type="SUPFAM" id="SSF55248">
    <property type="entry name" value="PCD-like"/>
    <property type="match status" value="1"/>
</dbReference>
<comment type="catalytic activity">
    <reaction evidence="1">
        <text>(4aS,6R)-4a-hydroxy-L-erythro-5,6,7,8-tetrahydrobiopterin = (6R)-L-erythro-6,7-dihydrobiopterin + H2O</text>
        <dbReference type="Rhea" id="RHEA:11920"/>
        <dbReference type="ChEBI" id="CHEBI:15377"/>
        <dbReference type="ChEBI" id="CHEBI:15642"/>
        <dbReference type="ChEBI" id="CHEBI:43120"/>
        <dbReference type="EC" id="4.2.1.96"/>
    </reaction>
</comment>
<evidence type="ECO:0000256" key="3">
    <source>
        <dbReference type="ARBA" id="ARBA00013252"/>
    </source>
</evidence>
<evidence type="ECO:0000313" key="8">
    <source>
        <dbReference type="Proteomes" id="UP000295198"/>
    </source>
</evidence>
<dbReference type="InterPro" id="IPR041581">
    <property type="entry name" value="Glyoxalase_6"/>
</dbReference>
<dbReference type="InterPro" id="IPR029068">
    <property type="entry name" value="Glyas_Bleomycin-R_OHBP_Dase"/>
</dbReference>
<reference evidence="7 8" key="1">
    <citation type="submission" date="2019-01" db="EMBL/GenBank/DDBJ databases">
        <title>Nocardioides guangzhouensis sp. nov., an actinobacterium isolated from soil.</title>
        <authorList>
            <person name="Fu Y."/>
            <person name="Cai Y."/>
            <person name="Lin Z."/>
            <person name="Chen P."/>
        </authorList>
    </citation>
    <scope>NUCLEOTIDE SEQUENCE [LARGE SCALE GENOMIC DNA]</scope>
    <source>
        <strain evidence="7 8">130</strain>
    </source>
</reference>
<feature type="domain" description="Glyoxalase-like" evidence="6">
    <location>
        <begin position="109"/>
        <end position="210"/>
    </location>
</feature>
<dbReference type="Pfam" id="PF18029">
    <property type="entry name" value="Glyoxalase_6"/>
    <property type="match status" value="1"/>
</dbReference>
<dbReference type="CDD" id="cd00488">
    <property type="entry name" value="PCD_DCoH"/>
    <property type="match status" value="1"/>
</dbReference>
<dbReference type="Proteomes" id="UP000295198">
    <property type="component" value="Unassembled WGS sequence"/>
</dbReference>
<evidence type="ECO:0000256" key="2">
    <source>
        <dbReference type="ARBA" id="ARBA00006472"/>
    </source>
</evidence>
<gene>
    <name evidence="7" type="ORF">EKO23_00325</name>
</gene>
<dbReference type="RefSeq" id="WP_134712915.1">
    <property type="nucleotide sequence ID" value="NZ_SDKM01000001.1"/>
</dbReference>
<dbReference type="InterPro" id="IPR036428">
    <property type="entry name" value="PCD_sf"/>
</dbReference>
<dbReference type="Gene3D" id="3.10.180.10">
    <property type="entry name" value="2,3-Dihydroxybiphenyl 1,2-Dioxygenase, domain 1"/>
    <property type="match status" value="1"/>
</dbReference>
<evidence type="ECO:0000256" key="4">
    <source>
        <dbReference type="ARBA" id="ARBA00021735"/>
    </source>
</evidence>
<keyword evidence="8" id="KW-1185">Reference proteome</keyword>
<evidence type="ECO:0000259" key="6">
    <source>
        <dbReference type="Pfam" id="PF18029"/>
    </source>
</evidence>
<dbReference type="NCBIfam" id="NF002017">
    <property type="entry name" value="PRK00823.1-2"/>
    <property type="match status" value="1"/>
</dbReference>
<dbReference type="AlphaFoldDB" id="A0A4Q4ZKM4"/>
<proteinExistence type="inferred from homology"/>
<dbReference type="EMBL" id="SDKM01000001">
    <property type="protein sequence ID" value="RYP88922.1"/>
    <property type="molecule type" value="Genomic_DNA"/>
</dbReference>
<dbReference type="PANTHER" id="PTHR12599:SF0">
    <property type="entry name" value="PTERIN-4-ALPHA-CARBINOLAMINE DEHYDRATASE"/>
    <property type="match status" value="1"/>
</dbReference>
<accession>A0A4Q4ZKM4</accession>
<name>A0A4Q4ZKM4_9ACTN</name>
<sequence>MGDTTLTGQQVLDAGLADWRLMVHALQTRFATRDFATGLALVQRIAAVAEEMNHHPDIDLRYAHVDVRLTSHDTGGVTGRDLELARRASEAAADLGVAADPGAVTALELALDSADHERVKPFWAALLGYGSSSDDELSDPGGGLPTLWFQGTDEHAEPRQRWHLDVWVPHDVAEGRIAAALAAGGTLVSDAAAPSFWVLADADGNKACICTWQDRSG</sequence>
<protein>
    <recommendedName>
        <fullName evidence="4">Putative pterin-4-alpha-carbinolamine dehydratase</fullName>
        <ecNumber evidence="3">4.2.1.96</ecNumber>
    </recommendedName>
</protein>
<comment type="caution">
    <text evidence="7">The sequence shown here is derived from an EMBL/GenBank/DDBJ whole genome shotgun (WGS) entry which is preliminary data.</text>
</comment>
<dbReference type="GO" id="GO:0006729">
    <property type="term" value="P:tetrahydrobiopterin biosynthetic process"/>
    <property type="evidence" value="ECO:0007669"/>
    <property type="project" value="InterPro"/>
</dbReference>
<dbReference type="InterPro" id="IPR001533">
    <property type="entry name" value="Pterin_deHydtase"/>
</dbReference>
<evidence type="ECO:0000256" key="5">
    <source>
        <dbReference type="ARBA" id="ARBA00023239"/>
    </source>
</evidence>
<dbReference type="Pfam" id="PF01329">
    <property type="entry name" value="Pterin_4a"/>
    <property type="match status" value="1"/>
</dbReference>
<dbReference type="OrthoDB" id="15077at2"/>
<comment type="similarity">
    <text evidence="2">Belongs to the pterin-4-alpha-carbinolamine dehydratase family.</text>
</comment>
<evidence type="ECO:0000313" key="7">
    <source>
        <dbReference type="EMBL" id="RYP88922.1"/>
    </source>
</evidence>